<comment type="caution">
    <text evidence="1">The sequence shown here is derived from an EMBL/GenBank/DDBJ whole genome shotgun (WGS) entry which is preliminary data.</text>
</comment>
<dbReference type="RefSeq" id="WP_353304559.1">
    <property type="nucleotide sequence ID" value="NZ_BAABWN010000022.1"/>
</dbReference>
<organism evidence="1 2">
    <name type="scientific">Sessilibacter corallicola</name>
    <dbReference type="NCBI Taxonomy" id="2904075"/>
    <lineage>
        <taxon>Bacteria</taxon>
        <taxon>Pseudomonadati</taxon>
        <taxon>Pseudomonadota</taxon>
        <taxon>Gammaproteobacteria</taxon>
        <taxon>Cellvibrionales</taxon>
        <taxon>Cellvibrionaceae</taxon>
        <taxon>Sessilibacter</taxon>
    </lineage>
</organism>
<sequence length="80" mass="9471">MPSIVEVKTIGELKSTHTGSLMSRRKKLLKCEESQLKSDRNPDYELELGTIEFKDSKEWKIAYFQLKEELSKREHWTGKR</sequence>
<gene>
    <name evidence="1" type="ORF">NBRC116591_40710</name>
</gene>
<name>A0ABQ0AF32_9GAMM</name>
<evidence type="ECO:0000313" key="1">
    <source>
        <dbReference type="EMBL" id="GAA6170257.1"/>
    </source>
</evidence>
<evidence type="ECO:0000313" key="2">
    <source>
        <dbReference type="Proteomes" id="UP001465153"/>
    </source>
</evidence>
<accession>A0ABQ0AF32</accession>
<reference evidence="1 2" key="1">
    <citation type="submission" date="2024-04" db="EMBL/GenBank/DDBJ databases">
        <title>Draft genome sequence of Sessilibacter corallicola NBRC 116591.</title>
        <authorList>
            <person name="Miyakawa T."/>
            <person name="Kusuya Y."/>
            <person name="Miura T."/>
        </authorList>
    </citation>
    <scope>NUCLEOTIDE SEQUENCE [LARGE SCALE GENOMIC DNA]</scope>
    <source>
        <strain evidence="1 2">KU-00831-HH</strain>
    </source>
</reference>
<dbReference type="Proteomes" id="UP001465153">
    <property type="component" value="Unassembled WGS sequence"/>
</dbReference>
<proteinExistence type="predicted"/>
<dbReference type="EMBL" id="BAABWN010000022">
    <property type="protein sequence ID" value="GAA6170257.1"/>
    <property type="molecule type" value="Genomic_DNA"/>
</dbReference>
<keyword evidence="2" id="KW-1185">Reference proteome</keyword>
<protein>
    <submittedName>
        <fullName evidence="1">Uncharacterized protein</fullName>
    </submittedName>
</protein>